<dbReference type="InterPro" id="IPR051918">
    <property type="entry name" value="STPP_CPPED1"/>
</dbReference>
<reference evidence="3 5" key="1">
    <citation type="submission" date="2019-07" db="EMBL/GenBank/DDBJ databases">
        <title>Whole genome shotgun sequence of Clostridium butyricum NBRC 3858.</title>
        <authorList>
            <person name="Hosoyama A."/>
            <person name="Uohara A."/>
            <person name="Ohji S."/>
            <person name="Ichikawa N."/>
        </authorList>
    </citation>
    <scope>NUCLEOTIDE SEQUENCE [LARGE SCALE GENOMIC DNA]</scope>
    <source>
        <strain evidence="3 5">NBRC 3858</strain>
    </source>
</reference>
<dbReference type="EMBL" id="WOFV02000090">
    <property type="protein sequence ID" value="NAS19666.1"/>
    <property type="molecule type" value="Genomic_DNA"/>
</dbReference>
<dbReference type="GO" id="GO:0016787">
    <property type="term" value="F:hydrolase activity"/>
    <property type="evidence" value="ECO:0007669"/>
    <property type="project" value="InterPro"/>
</dbReference>
<name>A0A512TK39_CLOBU</name>
<organism evidence="3 5">
    <name type="scientific">Clostridium butyricum</name>
    <dbReference type="NCBI Taxonomy" id="1492"/>
    <lineage>
        <taxon>Bacteria</taxon>
        <taxon>Bacillati</taxon>
        <taxon>Bacillota</taxon>
        <taxon>Clostridia</taxon>
        <taxon>Eubacteriales</taxon>
        <taxon>Clostridiaceae</taxon>
        <taxon>Clostridium</taxon>
    </lineage>
</organism>
<dbReference type="Pfam" id="PF00149">
    <property type="entry name" value="Metallophos"/>
    <property type="match status" value="1"/>
</dbReference>
<dbReference type="Proteomes" id="UP000474042">
    <property type="component" value="Unassembled WGS sequence"/>
</dbReference>
<dbReference type="InterPro" id="IPR029052">
    <property type="entry name" value="Metallo-depent_PP-like"/>
</dbReference>
<sequence>MNVKRIEIISFLILIISIIFIGCSVQNNSVENAKLNEEVSIDKESTNNADLSFVVLGDIHDNTENFEKAIDDFYSINSNIDALILNGDNVDQGVDKQYTSLKNSIIKKSKKLPETIIKNIGNHEFYNYDMDNNSKEDIDSFTKKYLEFSETEKVYHDNWIKGYHFISLGSDNINSEDLNTTQASLSEEQLSWLKEKLNEDYQAGKPIFVFLHQPVTVDFFGRVWTGVRQADELNDILSSYPEVIIFSSHTHKEFGDDSINENMPFTMAYTGAVGYTLVNDANKENGRRRDNDCDNGIYIQVNGNEVTLKGRDIENHNWVYSKTLEK</sequence>
<evidence type="ECO:0000313" key="4">
    <source>
        <dbReference type="EMBL" id="NAS19666.1"/>
    </source>
</evidence>
<keyword evidence="1" id="KW-1133">Transmembrane helix</keyword>
<evidence type="ECO:0000313" key="6">
    <source>
        <dbReference type="Proteomes" id="UP000474042"/>
    </source>
</evidence>
<keyword evidence="1" id="KW-0472">Membrane</keyword>
<dbReference type="InterPro" id="IPR004843">
    <property type="entry name" value="Calcineurin-like_PHP"/>
</dbReference>
<proteinExistence type="predicted"/>
<dbReference type="EMBL" id="BKBC01000010">
    <property type="protein sequence ID" value="GEQ20622.1"/>
    <property type="molecule type" value="Genomic_DNA"/>
</dbReference>
<dbReference type="PANTHER" id="PTHR43143:SF1">
    <property type="entry name" value="SERINE_THREONINE-PROTEIN PHOSPHATASE CPPED1"/>
    <property type="match status" value="1"/>
</dbReference>
<dbReference type="AlphaFoldDB" id="A0A512TK39"/>
<feature type="transmembrane region" description="Helical" evidence="1">
    <location>
        <begin position="6"/>
        <end position="25"/>
    </location>
</feature>
<dbReference type="RefSeq" id="WP_024040938.1">
    <property type="nucleotide sequence ID" value="NZ_BKBC01000010.1"/>
</dbReference>
<protein>
    <submittedName>
        <fullName evidence="4">Metallophosphoesterase</fullName>
    </submittedName>
</protein>
<dbReference type="Proteomes" id="UP000321089">
    <property type="component" value="Unassembled WGS sequence"/>
</dbReference>
<dbReference type="SUPFAM" id="SSF56300">
    <property type="entry name" value="Metallo-dependent phosphatases"/>
    <property type="match status" value="1"/>
</dbReference>
<reference evidence="4 6" key="2">
    <citation type="submission" date="2020-01" db="EMBL/GenBank/DDBJ databases">
        <title>Genome sequence of a 1,3-propanediol producer, Clostridium butyricum S3.</title>
        <authorList>
            <person name="Zhou J."/>
        </authorList>
    </citation>
    <scope>NUCLEOTIDE SEQUENCE [LARGE SCALE GENOMIC DNA]</scope>
    <source>
        <strain evidence="4 6">S3</strain>
    </source>
</reference>
<evidence type="ECO:0000313" key="5">
    <source>
        <dbReference type="Proteomes" id="UP000321089"/>
    </source>
</evidence>
<dbReference type="PANTHER" id="PTHR43143">
    <property type="entry name" value="METALLOPHOSPHOESTERASE, CALCINEURIN SUPERFAMILY"/>
    <property type="match status" value="1"/>
</dbReference>
<dbReference type="PROSITE" id="PS51257">
    <property type="entry name" value="PROKAR_LIPOPROTEIN"/>
    <property type="match status" value="1"/>
</dbReference>
<dbReference type="Gene3D" id="3.60.21.10">
    <property type="match status" value="1"/>
</dbReference>
<comment type="caution">
    <text evidence="3">The sequence shown here is derived from an EMBL/GenBank/DDBJ whole genome shotgun (WGS) entry which is preliminary data.</text>
</comment>
<gene>
    <name evidence="3" type="ORF">CBU02nite_11280</name>
    <name evidence="4" type="ORF">GND98_017850</name>
</gene>
<evidence type="ECO:0000313" key="3">
    <source>
        <dbReference type="EMBL" id="GEQ20622.1"/>
    </source>
</evidence>
<evidence type="ECO:0000256" key="1">
    <source>
        <dbReference type="SAM" id="Phobius"/>
    </source>
</evidence>
<keyword evidence="1" id="KW-0812">Transmembrane</keyword>
<accession>A0A512TK39</accession>
<feature type="domain" description="Calcineurin-like phosphoesterase" evidence="2">
    <location>
        <begin position="52"/>
        <end position="252"/>
    </location>
</feature>
<evidence type="ECO:0000259" key="2">
    <source>
        <dbReference type="Pfam" id="PF00149"/>
    </source>
</evidence>